<dbReference type="Pfam" id="PF13675">
    <property type="entry name" value="PilJ"/>
    <property type="match status" value="1"/>
</dbReference>
<proteinExistence type="predicted"/>
<keyword evidence="5" id="KW-0732">Signal</keyword>
<name>A0AAN0NDY2_9RHOB</name>
<keyword evidence="3" id="KW-1133">Transmembrane helix</keyword>
<evidence type="ECO:0000313" key="7">
    <source>
        <dbReference type="EMBL" id="WZU62761.1"/>
    </source>
</evidence>
<keyword evidence="4" id="KW-0472">Membrane</keyword>
<evidence type="ECO:0000256" key="1">
    <source>
        <dbReference type="ARBA" id="ARBA00004141"/>
    </source>
</evidence>
<evidence type="ECO:0000313" key="8">
    <source>
        <dbReference type="Proteomes" id="UP001451782"/>
    </source>
</evidence>
<gene>
    <name evidence="7" type="ORF">AABB28_12870</name>
</gene>
<keyword evidence="2" id="KW-0812">Transmembrane</keyword>
<feature type="chain" id="PRO_5042960561" evidence="5">
    <location>
        <begin position="22"/>
        <end position="307"/>
    </location>
</feature>
<dbReference type="GO" id="GO:0016020">
    <property type="term" value="C:membrane"/>
    <property type="evidence" value="ECO:0007669"/>
    <property type="project" value="UniProtKB-SubCell"/>
</dbReference>
<feature type="domain" description="NarX-like N-terminal" evidence="6">
    <location>
        <begin position="180"/>
        <end position="276"/>
    </location>
</feature>
<dbReference type="InterPro" id="IPR029095">
    <property type="entry name" value="NarX-like_N"/>
</dbReference>
<dbReference type="AlphaFoldDB" id="A0AAN0NDY2"/>
<dbReference type="RefSeq" id="WP_342069161.1">
    <property type="nucleotide sequence ID" value="NZ_CP151762.1"/>
</dbReference>
<sequence length="307" mass="34464">MRYTSFLASVFLTGAFLSAHGALHAQSLFEDTNERSIIQNTGVANRLTVAQVLLSLTQVMPAAACHLHNQVNTDDAIDFLGTSERQVDELLDVLLQGDIFWGVETPETRRKTIAEIEELRAAWTPVQQAARQLLDAPTDQEAAFILTRSGDELRERTYQLVTTLDAEYSSSAEILARDVMFIQLSGRLVTLNQQMALQACLLWSEGMDQTIAEDLKRTIQAYSGSLNALTNGLPQMSILPPQTPGIADKLEEIGKIWMRNEPLLRLVAADEEISEQQRFELYYNLIDEKVVLLDLLYIYQDHSKLAH</sequence>
<evidence type="ECO:0000259" key="6">
    <source>
        <dbReference type="Pfam" id="PF13675"/>
    </source>
</evidence>
<feature type="signal peptide" evidence="5">
    <location>
        <begin position="1"/>
        <end position="21"/>
    </location>
</feature>
<comment type="subcellular location">
    <subcellularLocation>
        <location evidence="1">Membrane</location>
        <topology evidence="1">Multi-pass membrane protein</topology>
    </subcellularLocation>
</comment>
<dbReference type="KEGG" id="yag:AABB28_12870"/>
<evidence type="ECO:0000256" key="4">
    <source>
        <dbReference type="ARBA" id="ARBA00023136"/>
    </source>
</evidence>
<dbReference type="EMBL" id="CP151762">
    <property type="protein sequence ID" value="WZU62761.1"/>
    <property type="molecule type" value="Genomic_DNA"/>
</dbReference>
<organism evidence="7 8">
    <name type="scientific">Yoonia algicola</name>
    <dbReference type="NCBI Taxonomy" id="3137368"/>
    <lineage>
        <taxon>Bacteria</taxon>
        <taxon>Pseudomonadati</taxon>
        <taxon>Pseudomonadota</taxon>
        <taxon>Alphaproteobacteria</taxon>
        <taxon>Rhodobacterales</taxon>
        <taxon>Paracoccaceae</taxon>
        <taxon>Yoonia</taxon>
    </lineage>
</organism>
<evidence type="ECO:0000256" key="2">
    <source>
        <dbReference type="ARBA" id="ARBA00022692"/>
    </source>
</evidence>
<protein>
    <submittedName>
        <fullName evidence="7">Type IV pili methyl-accepting chemotaxis transducer N-terminal domain-containing protein</fullName>
    </submittedName>
</protein>
<accession>A0AAN0NDY2</accession>
<dbReference type="Proteomes" id="UP001451782">
    <property type="component" value="Chromosome"/>
</dbReference>
<reference evidence="7 8" key="1">
    <citation type="submission" date="2024-04" db="EMBL/GenBank/DDBJ databases">
        <title>Phylogenomic analyses of a clade within the roseobacter group suggest taxonomic reassignments of species of the genera Aestuariivita, Citreicella, Loktanella, Nautella, Pelagibaca, Ruegeria, Thalassobius, Thiobacimonas and Tropicibacter, and the proposal o.</title>
        <authorList>
            <person name="Jeon C.O."/>
        </authorList>
    </citation>
    <scope>NUCLEOTIDE SEQUENCE [LARGE SCALE GENOMIC DNA]</scope>
    <source>
        <strain evidence="7 8">G8-12</strain>
    </source>
</reference>
<evidence type="ECO:0000256" key="3">
    <source>
        <dbReference type="ARBA" id="ARBA00022989"/>
    </source>
</evidence>
<evidence type="ECO:0000256" key="5">
    <source>
        <dbReference type="SAM" id="SignalP"/>
    </source>
</evidence>
<keyword evidence="8" id="KW-1185">Reference proteome</keyword>